<comment type="caution">
    <text evidence="10">The sequence shown here is derived from an EMBL/GenBank/DDBJ whole genome shotgun (WGS) entry which is preliminary data.</text>
</comment>
<comment type="subcellular location">
    <subcellularLocation>
        <location evidence="1">Membrane</location>
        <topology evidence="1">Single-pass membrane protein</topology>
    </subcellularLocation>
</comment>
<dbReference type="GO" id="GO:0048544">
    <property type="term" value="P:recognition of pollen"/>
    <property type="evidence" value="ECO:0007669"/>
    <property type="project" value="InterPro"/>
</dbReference>
<dbReference type="GO" id="GO:0016020">
    <property type="term" value="C:membrane"/>
    <property type="evidence" value="ECO:0007669"/>
    <property type="project" value="UniProtKB-SubCell"/>
</dbReference>
<evidence type="ECO:0000256" key="3">
    <source>
        <dbReference type="ARBA" id="ARBA00022729"/>
    </source>
</evidence>
<feature type="transmembrane region" description="Helical" evidence="7">
    <location>
        <begin position="322"/>
        <end position="342"/>
    </location>
</feature>
<evidence type="ECO:0000256" key="1">
    <source>
        <dbReference type="ARBA" id="ARBA00004167"/>
    </source>
</evidence>
<keyword evidence="10" id="KW-0808">Transferase</keyword>
<keyword evidence="10" id="KW-0675">Receptor</keyword>
<dbReference type="PANTHER" id="PTHR47974">
    <property type="entry name" value="OS07G0415500 PROTEIN"/>
    <property type="match status" value="1"/>
</dbReference>
<reference evidence="10 11" key="1">
    <citation type="journal article" date="2018" name="Sci. Data">
        <title>The draft genome sequence of cork oak.</title>
        <authorList>
            <person name="Ramos A.M."/>
            <person name="Usie A."/>
            <person name="Barbosa P."/>
            <person name="Barros P.M."/>
            <person name="Capote T."/>
            <person name="Chaves I."/>
            <person name="Simoes F."/>
            <person name="Abreu I."/>
            <person name="Carrasquinho I."/>
            <person name="Faro C."/>
            <person name="Guimaraes J.B."/>
            <person name="Mendonca D."/>
            <person name="Nobrega F."/>
            <person name="Rodrigues L."/>
            <person name="Saibo N.J.M."/>
            <person name="Varela M.C."/>
            <person name="Egas C."/>
            <person name="Matos J."/>
            <person name="Miguel C.M."/>
            <person name="Oliveira M.M."/>
            <person name="Ricardo C.P."/>
            <person name="Goncalves S."/>
        </authorList>
    </citation>
    <scope>NUCLEOTIDE SEQUENCE [LARGE SCALE GENOMIC DNA]</scope>
    <source>
        <strain evidence="11">cv. HL8</strain>
    </source>
</reference>
<keyword evidence="11" id="KW-1185">Reference proteome</keyword>
<evidence type="ECO:0000259" key="9">
    <source>
        <dbReference type="Pfam" id="PF00954"/>
    </source>
</evidence>
<dbReference type="Gene3D" id="1.10.510.10">
    <property type="entry name" value="Transferase(Phosphotransferase) domain 1"/>
    <property type="match status" value="1"/>
</dbReference>
<evidence type="ECO:0000256" key="5">
    <source>
        <dbReference type="ARBA" id="ARBA00023136"/>
    </source>
</evidence>
<gene>
    <name evidence="10" type="primary">PK1_5</name>
    <name evidence="10" type="ORF">CFP56_010178</name>
</gene>
<accession>A0AAW0L0C5</accession>
<evidence type="ECO:0000313" key="10">
    <source>
        <dbReference type="EMBL" id="KAK7844989.1"/>
    </source>
</evidence>
<keyword evidence="2 7" id="KW-0812">Transmembrane</keyword>
<keyword evidence="3 8" id="KW-0732">Signal</keyword>
<dbReference type="AlphaFoldDB" id="A0AAW0L0C5"/>
<protein>
    <submittedName>
        <fullName evidence="10">Receptor protein kinase zmpk1</fullName>
    </submittedName>
</protein>
<organism evidence="10 11">
    <name type="scientific">Quercus suber</name>
    <name type="common">Cork oak</name>
    <dbReference type="NCBI Taxonomy" id="58331"/>
    <lineage>
        <taxon>Eukaryota</taxon>
        <taxon>Viridiplantae</taxon>
        <taxon>Streptophyta</taxon>
        <taxon>Embryophyta</taxon>
        <taxon>Tracheophyta</taxon>
        <taxon>Spermatophyta</taxon>
        <taxon>Magnoliopsida</taxon>
        <taxon>eudicotyledons</taxon>
        <taxon>Gunneridae</taxon>
        <taxon>Pentapetalae</taxon>
        <taxon>rosids</taxon>
        <taxon>fabids</taxon>
        <taxon>Fagales</taxon>
        <taxon>Fagaceae</taxon>
        <taxon>Quercus</taxon>
    </lineage>
</organism>
<evidence type="ECO:0000256" key="4">
    <source>
        <dbReference type="ARBA" id="ARBA00022989"/>
    </source>
</evidence>
<dbReference type="Pfam" id="PF00954">
    <property type="entry name" value="S_locus_glycop"/>
    <property type="match status" value="1"/>
</dbReference>
<dbReference type="GO" id="GO:0016301">
    <property type="term" value="F:kinase activity"/>
    <property type="evidence" value="ECO:0007669"/>
    <property type="project" value="UniProtKB-KW"/>
</dbReference>
<evidence type="ECO:0000256" key="7">
    <source>
        <dbReference type="SAM" id="Phobius"/>
    </source>
</evidence>
<evidence type="ECO:0000256" key="2">
    <source>
        <dbReference type="ARBA" id="ARBA00022692"/>
    </source>
</evidence>
<evidence type="ECO:0000256" key="6">
    <source>
        <dbReference type="ARBA" id="ARBA00023157"/>
    </source>
</evidence>
<feature type="domain" description="S-locus glycoprotein" evidence="9">
    <location>
        <begin position="117"/>
        <end position="199"/>
    </location>
</feature>
<dbReference type="PANTHER" id="PTHR47974:SF3">
    <property type="entry name" value="RECEPTOR-LIKE SERINE_THREONINE-PROTEIN KINASE"/>
    <property type="match status" value="1"/>
</dbReference>
<feature type="chain" id="PRO_5043934318" evidence="8">
    <location>
        <begin position="21"/>
        <end position="445"/>
    </location>
</feature>
<keyword evidence="10" id="KW-0418">Kinase</keyword>
<feature type="signal peptide" evidence="8">
    <location>
        <begin position="1"/>
        <end position="20"/>
    </location>
</feature>
<dbReference type="InterPro" id="IPR000858">
    <property type="entry name" value="S_locus_glycoprot_dom"/>
</dbReference>
<dbReference type="EMBL" id="PKMF04000177">
    <property type="protein sequence ID" value="KAK7844989.1"/>
    <property type="molecule type" value="Genomic_DNA"/>
</dbReference>
<dbReference type="Proteomes" id="UP000237347">
    <property type="component" value="Unassembled WGS sequence"/>
</dbReference>
<keyword evidence="5 7" id="KW-0472">Membrane</keyword>
<name>A0AAW0L0C5_QUESU</name>
<sequence>MANIILFLLSIALFAPFSSSTFQTLSKGSSLSSEKPEDVLTSPNDVFSAGFYSVKMLSVLPYGSATHAPYFSLTTITFFALFSMVMMCPLWEAGRSAFNSSRIAVLNSLGNFSSSDNFTFMSADYGIELHRKLTLGYDGNIRLYSWGWSEEEQTQTWVVSWQAIQNPCTIHGVCGANSLCKYVASSHRKCTCLPGYKMKNRTDWSYGCEPEFDLLPRNKNESAFLLLSHVEFYGYDFGSFPVIPLINVWIYACDYTIVKRSNITVLIMVKTLLLNGHRSPDFKGVAYLRLPKEESSLDCSREGTIQLDRKYVKNHEKGTVKFMLWFACGVGGLELTCIFVVYCLLIKTRKSSDADEQGYALAATRFKKFTYSELKKATKVKKNGEVATTSWIDDIMDPKMEGIYDKGKMEILVEMALQCLEEDKDERPTMKQVVEKLLHLENDLL</sequence>
<keyword evidence="4 7" id="KW-1133">Transmembrane helix</keyword>
<dbReference type="CDD" id="cd00053">
    <property type="entry name" value="EGF"/>
    <property type="match status" value="1"/>
</dbReference>
<keyword evidence="6" id="KW-1015">Disulfide bond</keyword>
<proteinExistence type="predicted"/>
<evidence type="ECO:0000256" key="8">
    <source>
        <dbReference type="SAM" id="SignalP"/>
    </source>
</evidence>
<evidence type="ECO:0000313" key="11">
    <source>
        <dbReference type="Proteomes" id="UP000237347"/>
    </source>
</evidence>